<dbReference type="InterPro" id="IPR015300">
    <property type="entry name" value="DNA-bd_pseudobarrel_sf"/>
</dbReference>
<evidence type="ECO:0000259" key="1">
    <source>
        <dbReference type="Pfam" id="PF09019"/>
    </source>
</evidence>
<dbReference type="EC" id="3.1.21.4" evidence="3"/>
<keyword evidence="3" id="KW-0378">Hydrolase</keyword>
<evidence type="ECO:0000313" key="8">
    <source>
        <dbReference type="Proteomes" id="UP000095673"/>
    </source>
</evidence>
<dbReference type="Proteomes" id="UP000285290">
    <property type="component" value="Unassembled WGS sequence"/>
</dbReference>
<dbReference type="GO" id="GO:0009307">
    <property type="term" value="P:DNA restriction-modification system"/>
    <property type="evidence" value="ECO:0007669"/>
    <property type="project" value="InterPro"/>
</dbReference>
<feature type="domain" description="Restriction endonuclease type II EcoRII C-terminal" evidence="1">
    <location>
        <begin position="216"/>
        <end position="381"/>
    </location>
</feature>
<dbReference type="RefSeq" id="WP_055238290.1">
    <property type="nucleotide sequence ID" value="NZ_CYXM01000010.1"/>
</dbReference>
<evidence type="ECO:0000313" key="10">
    <source>
        <dbReference type="Proteomes" id="UP000284835"/>
    </source>
</evidence>
<dbReference type="GO" id="GO:0003677">
    <property type="term" value="F:DNA binding"/>
    <property type="evidence" value="ECO:0007669"/>
    <property type="project" value="InterPro"/>
</dbReference>
<dbReference type="EMBL" id="QSHU01000008">
    <property type="protein sequence ID" value="RHC39491.1"/>
    <property type="molecule type" value="Genomic_DNA"/>
</dbReference>
<gene>
    <name evidence="3" type="primary">ecoRIIR</name>
    <name evidence="7" type="ORF">DW028_14580</name>
    <name evidence="6" type="ORF">DW753_10430</name>
    <name evidence="5" type="ORF">DW775_14115</name>
    <name evidence="4" type="ORF">DW848_07550</name>
    <name evidence="3" type="ORF">ERS852580_02170</name>
</gene>
<dbReference type="Gene3D" id="3.40.91.80">
    <property type="match status" value="1"/>
</dbReference>
<dbReference type="EMBL" id="CYXM01000010">
    <property type="protein sequence ID" value="CUN14030.1"/>
    <property type="molecule type" value="Genomic_DNA"/>
</dbReference>
<proteinExistence type="predicted"/>
<evidence type="ECO:0000313" key="3">
    <source>
        <dbReference type="EMBL" id="CUN14030.1"/>
    </source>
</evidence>
<name>A0A173UHV8_9FIRM</name>
<protein>
    <submittedName>
        <fullName evidence="4">Restriction endonuclease</fullName>
    </submittedName>
    <submittedName>
        <fullName evidence="3">Type-2 restriction enzyme EcoRII</fullName>
        <ecNumber evidence="3">3.1.21.4</ecNumber>
    </submittedName>
</protein>
<evidence type="ECO:0000313" key="7">
    <source>
        <dbReference type="EMBL" id="RHL25604.1"/>
    </source>
</evidence>
<evidence type="ECO:0000313" key="9">
    <source>
        <dbReference type="Proteomes" id="UP000283297"/>
    </source>
</evidence>
<dbReference type="InterPro" id="IPR011335">
    <property type="entry name" value="Restrct_endonuc-II-like"/>
</dbReference>
<evidence type="ECO:0000259" key="2">
    <source>
        <dbReference type="Pfam" id="PF09217"/>
    </source>
</evidence>
<dbReference type="InterPro" id="IPR023372">
    <property type="entry name" value="Rest_endonuc_II_EcoRII_N"/>
</dbReference>
<dbReference type="EMBL" id="QSJS01000027">
    <property type="protein sequence ID" value="RHD91122.1"/>
    <property type="molecule type" value="Genomic_DNA"/>
</dbReference>
<dbReference type="EMBL" id="QSKC01000013">
    <property type="protein sequence ID" value="RHE31380.1"/>
    <property type="molecule type" value="Genomic_DNA"/>
</dbReference>
<dbReference type="OrthoDB" id="9797574at2"/>
<keyword evidence="4" id="KW-0540">Nuclease</keyword>
<dbReference type="AlphaFoldDB" id="A0A173UHV8"/>
<dbReference type="InterPro" id="IPR015109">
    <property type="entry name" value="Restrct_endonuc_II_EcoRII_C"/>
</dbReference>
<reference evidence="3 8" key="1">
    <citation type="submission" date="2015-09" db="EMBL/GenBank/DDBJ databases">
        <authorList>
            <consortium name="Pathogen Informatics"/>
        </authorList>
    </citation>
    <scope>NUCLEOTIDE SEQUENCE [LARGE SCALE GENOMIC DNA]</scope>
    <source>
        <strain evidence="3 8">2789STDY5834968</strain>
    </source>
</reference>
<dbReference type="SUPFAM" id="SSF52980">
    <property type="entry name" value="Restriction endonuclease-like"/>
    <property type="match status" value="1"/>
</dbReference>
<evidence type="ECO:0000313" key="5">
    <source>
        <dbReference type="EMBL" id="RHD91122.1"/>
    </source>
</evidence>
<feature type="domain" description="Restriction endonuclease type II EcoRII N-terminal" evidence="2">
    <location>
        <begin position="16"/>
        <end position="133"/>
    </location>
</feature>
<sequence>MSTEILNKAIESTVASELAFCKFLSANDTGATGGHQGGVLVSVSASRMLFVEILPDNDILKRDVKITWQGDLVTESTFTYYSSKKELRITKFGRDFDIINPDRTGSLFVLTKQSWDDYSVFIIDTEDEIEEFLSTFGISATETNCLFGAGGVQRSVIEQQAIETFISSLEVEFPETEVMSSAARNISDAVYNHVEYLITNPDKKIIEWTNMEYALFRALEEYRYGDIVRCGFSSVEEFVSVANSVLNRRKSRAGKSLEHHLEAIFVANEIIYDAQPVTEGKKKPDFLFPSAVAYRDLTYPVSKLVTLAAKTTCKDRWRQILNEANRLKDESKFLCTLQQGVSPMQMDEMEAEKVILVVPKPYISCYPRDRQDRIWTISRFVRYIKSIQNTD</sequence>
<dbReference type="Proteomes" id="UP000284835">
    <property type="component" value="Unassembled WGS sequence"/>
</dbReference>
<keyword evidence="4" id="KW-0255">Endonuclease</keyword>
<evidence type="ECO:0000313" key="11">
    <source>
        <dbReference type="Proteomes" id="UP000285290"/>
    </source>
</evidence>
<dbReference type="Pfam" id="PF09019">
    <property type="entry name" value="EcoRII-C"/>
    <property type="match status" value="1"/>
</dbReference>
<dbReference type="Proteomes" id="UP000095673">
    <property type="component" value="Unassembled WGS sequence"/>
</dbReference>
<evidence type="ECO:0000313" key="12">
    <source>
        <dbReference type="Proteomes" id="UP000286104"/>
    </source>
</evidence>
<dbReference type="Proteomes" id="UP000286104">
    <property type="component" value="Unassembled WGS sequence"/>
</dbReference>
<evidence type="ECO:0000313" key="4">
    <source>
        <dbReference type="EMBL" id="RHC39491.1"/>
    </source>
</evidence>
<reference evidence="9 10" key="2">
    <citation type="submission" date="2018-08" db="EMBL/GenBank/DDBJ databases">
        <title>A genome reference for cultivated species of the human gut microbiota.</title>
        <authorList>
            <person name="Zou Y."/>
            <person name="Xue W."/>
            <person name="Luo G."/>
        </authorList>
    </citation>
    <scope>NUCLEOTIDE SEQUENCE [LARGE SCALE GENOMIC DNA]</scope>
    <source>
        <strain evidence="7 9">AF38-24</strain>
        <strain evidence="6 11">AM29-10</strain>
        <strain evidence="5 10">AM30-13AC</strain>
        <strain evidence="4 12">AM36-3AA</strain>
    </source>
</reference>
<dbReference type="InterPro" id="IPR038365">
    <property type="entry name" value="EcoRII_C_sf"/>
</dbReference>
<organism evidence="3 8">
    <name type="scientific">Agathobacter rectalis</name>
    <dbReference type="NCBI Taxonomy" id="39491"/>
    <lineage>
        <taxon>Bacteria</taxon>
        <taxon>Bacillati</taxon>
        <taxon>Bacillota</taxon>
        <taxon>Clostridia</taxon>
        <taxon>Lachnospirales</taxon>
        <taxon>Lachnospiraceae</taxon>
        <taxon>Agathobacter</taxon>
    </lineage>
</organism>
<dbReference type="Gene3D" id="2.40.330.10">
    <property type="entry name" value="DNA-binding pseudobarrel domain"/>
    <property type="match status" value="1"/>
</dbReference>
<evidence type="ECO:0000313" key="6">
    <source>
        <dbReference type="EMBL" id="RHE31380.1"/>
    </source>
</evidence>
<accession>A0A173UHV8</accession>
<dbReference type="Proteomes" id="UP000283297">
    <property type="component" value="Unassembled WGS sequence"/>
</dbReference>
<dbReference type="GO" id="GO:0009036">
    <property type="term" value="F:type II site-specific deoxyribonuclease activity"/>
    <property type="evidence" value="ECO:0007669"/>
    <property type="project" value="UniProtKB-EC"/>
</dbReference>
<dbReference type="Pfam" id="PF09217">
    <property type="entry name" value="EcoRII-N"/>
    <property type="match status" value="1"/>
</dbReference>
<dbReference type="SUPFAM" id="SSF101936">
    <property type="entry name" value="DNA-binding pseudobarrel domain"/>
    <property type="match status" value="1"/>
</dbReference>
<dbReference type="EMBL" id="QRON01000019">
    <property type="protein sequence ID" value="RHL25604.1"/>
    <property type="molecule type" value="Genomic_DNA"/>
</dbReference>